<proteinExistence type="predicted"/>
<keyword evidence="2" id="KW-0812">Transmembrane</keyword>
<evidence type="ECO:0000256" key="7">
    <source>
        <dbReference type="SAM" id="MobiDB-lite"/>
    </source>
</evidence>
<gene>
    <name evidence="8" type="ORF">DARMORV10_C07P01440.1</name>
</gene>
<evidence type="ECO:0000256" key="2">
    <source>
        <dbReference type="ARBA" id="ARBA00022692"/>
    </source>
</evidence>
<feature type="compositionally biased region" description="Basic and acidic residues" evidence="7">
    <location>
        <begin position="82"/>
        <end position="92"/>
    </location>
</feature>
<evidence type="ECO:0000313" key="8">
    <source>
        <dbReference type="EMBL" id="CAF1945274.1"/>
    </source>
</evidence>
<keyword evidence="5" id="KW-0175">Coiled coil</keyword>
<evidence type="ECO:0000256" key="4">
    <source>
        <dbReference type="ARBA" id="ARBA00023034"/>
    </source>
</evidence>
<dbReference type="PANTHER" id="PTHR13815:SF7">
    <property type="entry name" value="GOLGIN SUBFAMILY A MEMBER 5"/>
    <property type="match status" value="1"/>
</dbReference>
<evidence type="ECO:0000256" key="1">
    <source>
        <dbReference type="ARBA" id="ARBA00004194"/>
    </source>
</evidence>
<sequence>MEAPISIAVTSGDLLSDFDHQWRLGSKLPAEDLLEVLDRRAKSVVEDLSEEQSGLQFPASIKKGFQGKRLSSKRKARQNVLKEEFSNKRDFPGDQSVSQSEVPTSSKGSVSTEETSSSVPFLQRREIQPTDADVQSVQSLPQSVADTIRFLLGSQKKPEIKAEIAQLEELLTAEQELTKSYEASIRQLQKDLSSYKSVVSKVESSMVEALAAKNSRNRTLVSANRCREKSGCSERRKIIVPSGSSLSILKEPGCHGKGKELEHRVVDALVRIQVRQNP</sequence>
<dbReference type="EMBL" id="HG994371">
    <property type="protein sequence ID" value="CAF1945274.1"/>
    <property type="molecule type" value="Genomic_DNA"/>
</dbReference>
<keyword evidence="4" id="KW-0333">Golgi apparatus</keyword>
<dbReference type="GO" id="GO:0007030">
    <property type="term" value="P:Golgi organization"/>
    <property type="evidence" value="ECO:0007669"/>
    <property type="project" value="InterPro"/>
</dbReference>
<feature type="compositionally biased region" description="Low complexity" evidence="7">
    <location>
        <begin position="104"/>
        <end position="119"/>
    </location>
</feature>
<organism evidence="8">
    <name type="scientific">Brassica napus</name>
    <name type="common">Rape</name>
    <dbReference type="NCBI Taxonomy" id="3708"/>
    <lineage>
        <taxon>Eukaryota</taxon>
        <taxon>Viridiplantae</taxon>
        <taxon>Streptophyta</taxon>
        <taxon>Embryophyta</taxon>
        <taxon>Tracheophyta</taxon>
        <taxon>Spermatophyta</taxon>
        <taxon>Magnoliopsida</taxon>
        <taxon>eudicotyledons</taxon>
        <taxon>Gunneridae</taxon>
        <taxon>Pentapetalae</taxon>
        <taxon>rosids</taxon>
        <taxon>malvids</taxon>
        <taxon>Brassicales</taxon>
        <taxon>Brassicaceae</taxon>
        <taxon>Brassiceae</taxon>
        <taxon>Brassica</taxon>
    </lineage>
</organism>
<dbReference type="GO" id="GO:0000139">
    <property type="term" value="C:Golgi membrane"/>
    <property type="evidence" value="ECO:0007669"/>
    <property type="project" value="UniProtKB-SubCell"/>
</dbReference>
<keyword evidence="3" id="KW-1133">Transmembrane helix</keyword>
<dbReference type="InterPro" id="IPR019177">
    <property type="entry name" value="Golgin_subfamily_A_member_5"/>
</dbReference>
<keyword evidence="6" id="KW-0472">Membrane</keyword>
<dbReference type="SMR" id="A0A816LSX0"/>
<dbReference type="PANTHER" id="PTHR13815">
    <property type="entry name" value="GOLGIN-84"/>
    <property type="match status" value="1"/>
</dbReference>
<feature type="region of interest" description="Disordered" evidence="7">
    <location>
        <begin position="82"/>
        <end position="138"/>
    </location>
</feature>
<accession>A0A816LSX0</accession>
<dbReference type="AlphaFoldDB" id="A0A816LSX0"/>
<reference evidence="8" key="1">
    <citation type="submission" date="2021-01" db="EMBL/GenBank/DDBJ databases">
        <authorList>
            <consortium name="Genoscope - CEA"/>
            <person name="William W."/>
        </authorList>
    </citation>
    <scope>NUCLEOTIDE SEQUENCE</scope>
</reference>
<protein>
    <submittedName>
        <fullName evidence="8">(rape) hypothetical protein</fullName>
    </submittedName>
</protein>
<dbReference type="Proteomes" id="UP001295469">
    <property type="component" value="Chromosome C07"/>
</dbReference>
<name>A0A816LSX0_BRANA</name>
<comment type="subcellular location">
    <subcellularLocation>
        <location evidence="1">Golgi apparatus membrane</location>
        <topology evidence="1">Single-pass membrane protein</topology>
    </subcellularLocation>
</comment>
<evidence type="ECO:0000256" key="3">
    <source>
        <dbReference type="ARBA" id="ARBA00022989"/>
    </source>
</evidence>
<evidence type="ECO:0000256" key="5">
    <source>
        <dbReference type="ARBA" id="ARBA00023054"/>
    </source>
</evidence>
<evidence type="ECO:0000256" key="6">
    <source>
        <dbReference type="ARBA" id="ARBA00023136"/>
    </source>
</evidence>